<protein>
    <submittedName>
        <fullName evidence="2">Uncharacterized protein</fullName>
    </submittedName>
</protein>
<feature type="region of interest" description="Disordered" evidence="1">
    <location>
        <begin position="1"/>
        <end position="29"/>
    </location>
</feature>
<sequence>MSSQRGNVQKKGPPKHQNKTAFKNNLHDKTKKTSMINRLQVAGVCRRCKDIIDWKIKYKKYKPLTQAKKCVKCLQRTVKEAYNIMCEKCSLTLELCAKCGEKKEIVAPKSLSSPVQASEDRQLQFELEVLPERKRRTFIRLQEKGLLTDNAIKERLHASGSISTDDLGFDDSGDDFSDEEEEDISDNDNGNDDSDKGVSEMVNSLELNANVNKLKMTDDQSVGDGLTTAGNLTVGDGQKALNDHLKEITSQDASWS</sequence>
<dbReference type="InterPro" id="IPR019351">
    <property type="entry name" value="DUF2039"/>
</dbReference>
<name>A0ABD3VZN3_SINWO</name>
<evidence type="ECO:0000313" key="2">
    <source>
        <dbReference type="EMBL" id="KAL3865957.1"/>
    </source>
</evidence>
<dbReference type="AlphaFoldDB" id="A0ABD3VZN3"/>
<dbReference type="Proteomes" id="UP001634394">
    <property type="component" value="Unassembled WGS sequence"/>
</dbReference>
<organism evidence="2 3">
    <name type="scientific">Sinanodonta woodiana</name>
    <name type="common">Chinese pond mussel</name>
    <name type="synonym">Anodonta woodiana</name>
    <dbReference type="NCBI Taxonomy" id="1069815"/>
    <lineage>
        <taxon>Eukaryota</taxon>
        <taxon>Metazoa</taxon>
        <taxon>Spiralia</taxon>
        <taxon>Lophotrochozoa</taxon>
        <taxon>Mollusca</taxon>
        <taxon>Bivalvia</taxon>
        <taxon>Autobranchia</taxon>
        <taxon>Heteroconchia</taxon>
        <taxon>Palaeoheterodonta</taxon>
        <taxon>Unionida</taxon>
        <taxon>Unionoidea</taxon>
        <taxon>Unionidae</taxon>
        <taxon>Unioninae</taxon>
        <taxon>Sinanodonta</taxon>
    </lineage>
</organism>
<evidence type="ECO:0000256" key="1">
    <source>
        <dbReference type="SAM" id="MobiDB-lite"/>
    </source>
</evidence>
<evidence type="ECO:0000313" key="3">
    <source>
        <dbReference type="Proteomes" id="UP001634394"/>
    </source>
</evidence>
<dbReference type="PANTHER" id="PTHR22876">
    <property type="entry name" value="ZGC:101016"/>
    <property type="match status" value="1"/>
</dbReference>
<keyword evidence="3" id="KW-1185">Reference proteome</keyword>
<gene>
    <name evidence="2" type="ORF">ACJMK2_043301</name>
</gene>
<feature type="region of interest" description="Disordered" evidence="1">
    <location>
        <begin position="163"/>
        <end position="203"/>
    </location>
</feature>
<dbReference type="EMBL" id="JBJQND010000009">
    <property type="protein sequence ID" value="KAL3865957.1"/>
    <property type="molecule type" value="Genomic_DNA"/>
</dbReference>
<dbReference type="PANTHER" id="PTHR22876:SF5">
    <property type="entry name" value="CHROMOSOME 9 OPEN READING FRAME 85"/>
    <property type="match status" value="1"/>
</dbReference>
<dbReference type="Pfam" id="PF10217">
    <property type="entry name" value="DUF2039"/>
    <property type="match status" value="1"/>
</dbReference>
<accession>A0ABD3VZN3</accession>
<feature type="region of interest" description="Disordered" evidence="1">
    <location>
        <begin position="216"/>
        <end position="237"/>
    </location>
</feature>
<proteinExistence type="predicted"/>
<comment type="caution">
    <text evidence="2">The sequence shown here is derived from an EMBL/GenBank/DDBJ whole genome shotgun (WGS) entry which is preliminary data.</text>
</comment>
<feature type="compositionally biased region" description="Acidic residues" evidence="1">
    <location>
        <begin position="167"/>
        <end position="192"/>
    </location>
</feature>
<reference evidence="2 3" key="1">
    <citation type="submission" date="2024-11" db="EMBL/GenBank/DDBJ databases">
        <title>Chromosome-level genome assembly of the freshwater bivalve Anodonta woodiana.</title>
        <authorList>
            <person name="Chen X."/>
        </authorList>
    </citation>
    <scope>NUCLEOTIDE SEQUENCE [LARGE SCALE GENOMIC DNA]</scope>
    <source>
        <strain evidence="2">MN2024</strain>
        <tissue evidence="2">Gills</tissue>
    </source>
</reference>